<evidence type="ECO:0000313" key="2">
    <source>
        <dbReference type="Proteomes" id="UP001165960"/>
    </source>
</evidence>
<keyword evidence="2" id="KW-1185">Reference proteome</keyword>
<organism evidence="1 2">
    <name type="scientific">Entomophthora muscae</name>
    <dbReference type="NCBI Taxonomy" id="34485"/>
    <lineage>
        <taxon>Eukaryota</taxon>
        <taxon>Fungi</taxon>
        <taxon>Fungi incertae sedis</taxon>
        <taxon>Zoopagomycota</taxon>
        <taxon>Entomophthoromycotina</taxon>
        <taxon>Entomophthoromycetes</taxon>
        <taxon>Entomophthorales</taxon>
        <taxon>Entomophthoraceae</taxon>
        <taxon>Entomophthora</taxon>
    </lineage>
</organism>
<evidence type="ECO:0000313" key="1">
    <source>
        <dbReference type="EMBL" id="KAJ9082242.1"/>
    </source>
</evidence>
<protein>
    <submittedName>
        <fullName evidence="1">Uncharacterized protein</fullName>
    </submittedName>
</protein>
<dbReference type="Proteomes" id="UP001165960">
    <property type="component" value="Unassembled WGS sequence"/>
</dbReference>
<sequence length="279" mass="32060">MRDLEWVKLMTQEIKALLKELNTKTMLHPPTRWTQIKTLICSSSETYKKRKRLRWEGHCRKLENKIKALQKIKPVSGPEKEAWLEAFQRASTKIHIWQTKNDAVTRTNSNYKFQCVMGTCTKLGLQSLKFTRLRNPLSELMDNDVTVSSDQEQMKHIIEELYASLFAKDQTNHLEHLKLSEMAKPFLKSCFSQESSNLVRPISHSEIVRALKDAPKGKAAGPNQLVVDIYKTLGQVLLDELVTLFNHYLDTDINISGGTKSTYASYIRRVAQKHSRTGA</sequence>
<comment type="caution">
    <text evidence="1">The sequence shown here is derived from an EMBL/GenBank/DDBJ whole genome shotgun (WGS) entry which is preliminary data.</text>
</comment>
<reference evidence="1" key="1">
    <citation type="submission" date="2022-04" db="EMBL/GenBank/DDBJ databases">
        <title>Genome of the entomopathogenic fungus Entomophthora muscae.</title>
        <authorList>
            <person name="Elya C."/>
            <person name="Lovett B.R."/>
            <person name="Lee E."/>
            <person name="Macias A.M."/>
            <person name="Hajek A.E."/>
            <person name="De Bivort B.L."/>
            <person name="Kasson M.T."/>
            <person name="De Fine Licht H.H."/>
            <person name="Stajich J.E."/>
        </authorList>
    </citation>
    <scope>NUCLEOTIDE SEQUENCE</scope>
    <source>
        <strain evidence="1">Berkeley</strain>
    </source>
</reference>
<name>A0ACC2U651_9FUNG</name>
<dbReference type="EMBL" id="QTSX02001438">
    <property type="protein sequence ID" value="KAJ9082242.1"/>
    <property type="molecule type" value="Genomic_DNA"/>
</dbReference>
<gene>
    <name evidence="1" type="ORF">DSO57_1006346</name>
</gene>
<accession>A0ACC2U651</accession>
<proteinExistence type="predicted"/>